<dbReference type="RefSeq" id="WP_133640175.1">
    <property type="nucleotide sequence ID" value="NZ_SNZV01000004.1"/>
</dbReference>
<dbReference type="Gene3D" id="3.40.50.1820">
    <property type="entry name" value="alpha/beta hydrolase"/>
    <property type="match status" value="1"/>
</dbReference>
<organism evidence="1 2">
    <name type="scientific">Sphingobacterium paludis</name>
    <dbReference type="NCBI Taxonomy" id="1476465"/>
    <lineage>
        <taxon>Bacteria</taxon>
        <taxon>Pseudomonadati</taxon>
        <taxon>Bacteroidota</taxon>
        <taxon>Sphingobacteriia</taxon>
        <taxon>Sphingobacteriales</taxon>
        <taxon>Sphingobacteriaceae</taxon>
        <taxon>Sphingobacterium</taxon>
    </lineage>
</organism>
<dbReference type="Proteomes" id="UP000294752">
    <property type="component" value="Unassembled WGS sequence"/>
</dbReference>
<protein>
    <recommendedName>
        <fullName evidence="3">Serine aminopeptidase S33 family</fullName>
    </recommendedName>
</protein>
<evidence type="ECO:0000313" key="1">
    <source>
        <dbReference type="EMBL" id="TDS13871.1"/>
    </source>
</evidence>
<accession>A0A4R7D1E7</accession>
<evidence type="ECO:0008006" key="3">
    <source>
        <dbReference type="Google" id="ProtNLM"/>
    </source>
</evidence>
<gene>
    <name evidence="1" type="ORF">B0I21_104197</name>
</gene>
<dbReference type="EMBL" id="SNZV01000004">
    <property type="protein sequence ID" value="TDS13871.1"/>
    <property type="molecule type" value="Genomic_DNA"/>
</dbReference>
<proteinExistence type="predicted"/>
<dbReference type="OrthoDB" id="9791538at2"/>
<sequence>MQINQVYFRSNAIDLYGALFIPESGTGKDAYIVCHPFAEEKKSSQKPLVDFSRRLARRGKYVLMFDFQGCGDSQGKLSASTAQRWLQNIDDAIAYLKSTTGLTEISVVGLRAAATILWHLAKKTDTIQRYILFEPVHTLQGHLENLIKQKMVNELLTYGRVKRTKELLIQDLQAGNAIDIDGHEVSSELYHSFMHFDNEMDAQVLDTKIKMDIISLSISGTPSSESEKFYRKIQQPACVNFQAIKVESFWNKIDGVNIDPLLAVADSL</sequence>
<keyword evidence="2" id="KW-1185">Reference proteome</keyword>
<reference evidence="1 2" key="1">
    <citation type="submission" date="2019-03" db="EMBL/GenBank/DDBJ databases">
        <title>Genomic Encyclopedia of Type Strains, Phase III (KMG-III): the genomes of soil and plant-associated and newly described type strains.</title>
        <authorList>
            <person name="Whitman W."/>
        </authorList>
    </citation>
    <scope>NUCLEOTIDE SEQUENCE [LARGE SCALE GENOMIC DNA]</scope>
    <source>
        <strain evidence="1 2">CGMCC 1.12801</strain>
    </source>
</reference>
<name>A0A4R7D1E7_9SPHI</name>
<evidence type="ECO:0000313" key="2">
    <source>
        <dbReference type="Proteomes" id="UP000294752"/>
    </source>
</evidence>
<dbReference type="AlphaFoldDB" id="A0A4R7D1E7"/>
<comment type="caution">
    <text evidence="1">The sequence shown here is derived from an EMBL/GenBank/DDBJ whole genome shotgun (WGS) entry which is preliminary data.</text>
</comment>
<dbReference type="InterPro" id="IPR029058">
    <property type="entry name" value="AB_hydrolase_fold"/>
</dbReference>
<dbReference type="SUPFAM" id="SSF53474">
    <property type="entry name" value="alpha/beta-Hydrolases"/>
    <property type="match status" value="1"/>
</dbReference>